<keyword evidence="4" id="KW-1185">Reference proteome</keyword>
<dbReference type="AlphaFoldDB" id="A0A6H2H6Y3"/>
<dbReference type="InterPro" id="IPR003018">
    <property type="entry name" value="GAF"/>
</dbReference>
<gene>
    <name evidence="3" type="primary">acoR_1</name>
    <name evidence="3" type="ORF">HC248_00807</name>
</gene>
<evidence type="ECO:0000313" key="4">
    <source>
        <dbReference type="Proteomes" id="UP000502041"/>
    </source>
</evidence>
<name>A0A6H2H6Y3_9BURK</name>
<dbReference type="SUPFAM" id="SSF55781">
    <property type="entry name" value="GAF domain-like"/>
    <property type="match status" value="1"/>
</dbReference>
<evidence type="ECO:0000259" key="1">
    <source>
        <dbReference type="Pfam" id="PF01590"/>
    </source>
</evidence>
<dbReference type="GO" id="GO:0043565">
    <property type="term" value="F:sequence-specific DNA binding"/>
    <property type="evidence" value="ECO:0007669"/>
    <property type="project" value="InterPro"/>
</dbReference>
<dbReference type="PRINTS" id="PR01590">
    <property type="entry name" value="HTHFIS"/>
</dbReference>
<dbReference type="InterPro" id="IPR009057">
    <property type="entry name" value="Homeodomain-like_sf"/>
</dbReference>
<protein>
    <submittedName>
        <fullName evidence="3">Acetoin catabolism regulatory protein</fullName>
    </submittedName>
</protein>
<dbReference type="EMBL" id="CP051461">
    <property type="protein sequence ID" value="QJC55527.1"/>
    <property type="molecule type" value="Genomic_DNA"/>
</dbReference>
<dbReference type="Pfam" id="PF01590">
    <property type="entry name" value="GAF"/>
    <property type="match status" value="1"/>
</dbReference>
<dbReference type="Proteomes" id="UP000502041">
    <property type="component" value="Chromosome"/>
</dbReference>
<dbReference type="Gene3D" id="3.30.450.40">
    <property type="match status" value="1"/>
</dbReference>
<reference evidence="3 4" key="1">
    <citation type="submission" date="2020-04" db="EMBL/GenBank/DDBJ databases">
        <title>Complete genome of a Psychrophilic, Marine, Gas Vacuolate Bacterium Polaromonas vacuolata KCTC 22033T.</title>
        <authorList>
            <person name="Hwang K."/>
            <person name="Kim K.M."/>
        </authorList>
    </citation>
    <scope>NUCLEOTIDE SEQUENCE [LARGE SCALE GENOMIC DNA]</scope>
    <source>
        <strain evidence="3 4">KCTC 22033</strain>
    </source>
</reference>
<feature type="domain" description="DNA binding HTH" evidence="2">
    <location>
        <begin position="368"/>
        <end position="405"/>
    </location>
</feature>
<sequence length="412" mass="44740">MLANSYTTLMPALNNHDRLTSIHNARQSLLYSGEVATIAMPGLESWIANSWQRCLTNGNRPGDVLSFDLVSAPARRRSVEANRALIIAAAPVLAKLMRAIGDTPYFAILTNHNGVVIDALGKINRSDRRADLITRVGTNLSEQAIGTSAIGAALREQRPVWLHRGEHFYDSNSVYSCTGAPIFGHDGHCVGMVDLTGIEAAERPELMHLVARAARNIENQLTLGIAHELLLRLNWPGHRLGGDDDGLVCVDSDGLIVSANPAARKMLPQLIPQPDQTNVQAIHCSEIFSMSFESLFDAAMRPRSSQEDVLEVPLWSGVRLHALPLRMGHTVSFAYVPASAQFSPVSPFLSTPTISGVTDAAANASPQLKDLETALIRKAVDEARGNVMKAARNLGISRATVYRRLGVSVKRR</sequence>
<feature type="domain" description="GAF" evidence="1">
    <location>
        <begin position="95"/>
        <end position="220"/>
    </location>
</feature>
<evidence type="ECO:0000313" key="3">
    <source>
        <dbReference type="EMBL" id="QJC55527.1"/>
    </source>
</evidence>
<dbReference type="Pfam" id="PF02954">
    <property type="entry name" value="HTH_8"/>
    <property type="match status" value="1"/>
</dbReference>
<dbReference type="KEGG" id="pvac:HC248_00807"/>
<evidence type="ECO:0000259" key="2">
    <source>
        <dbReference type="Pfam" id="PF02954"/>
    </source>
</evidence>
<organism evidence="3 4">
    <name type="scientific">Polaromonas vacuolata</name>
    <dbReference type="NCBI Taxonomy" id="37448"/>
    <lineage>
        <taxon>Bacteria</taxon>
        <taxon>Pseudomonadati</taxon>
        <taxon>Pseudomonadota</taxon>
        <taxon>Betaproteobacteria</taxon>
        <taxon>Burkholderiales</taxon>
        <taxon>Comamonadaceae</taxon>
        <taxon>Polaromonas</taxon>
    </lineage>
</organism>
<dbReference type="InterPro" id="IPR029016">
    <property type="entry name" value="GAF-like_dom_sf"/>
</dbReference>
<accession>A0A6H2H6Y3</accession>
<dbReference type="RefSeq" id="WP_238342711.1">
    <property type="nucleotide sequence ID" value="NZ_CP051461.1"/>
</dbReference>
<dbReference type="Gene3D" id="1.10.10.60">
    <property type="entry name" value="Homeodomain-like"/>
    <property type="match status" value="1"/>
</dbReference>
<dbReference type="InterPro" id="IPR002197">
    <property type="entry name" value="HTH_Fis"/>
</dbReference>
<dbReference type="SUPFAM" id="SSF46689">
    <property type="entry name" value="Homeodomain-like"/>
    <property type="match status" value="1"/>
</dbReference>
<proteinExistence type="predicted"/>